<sequence length="158" mass="16096">MAEVARRPIALLTAAVLFLEAPGIVAVNAIMARFVRAQSMSLDGLDPELLYTGTWALGIGSGALLLLCALVPLIAAIRDRRPGRAGRALLVGCAVVHGLLGAVAVGLLGWLVFGYLMLVVALIVLTLVAYGETAAAPKPGAPRGEGPEPAPEAPAVTA</sequence>
<keyword evidence="2" id="KW-1133">Transmembrane helix</keyword>
<accession>A0A160P2C3</accession>
<evidence type="ECO:0000256" key="1">
    <source>
        <dbReference type="SAM" id="MobiDB-lite"/>
    </source>
</evidence>
<feature type="transmembrane region" description="Helical" evidence="2">
    <location>
        <begin position="113"/>
        <end position="130"/>
    </location>
</feature>
<dbReference type="EMBL" id="AP017424">
    <property type="protein sequence ID" value="BAU85667.1"/>
    <property type="molecule type" value="Genomic_DNA"/>
</dbReference>
<evidence type="ECO:0000313" key="4">
    <source>
        <dbReference type="Proteomes" id="UP000217676"/>
    </source>
</evidence>
<gene>
    <name evidence="3" type="ORF">SLA_4783</name>
</gene>
<dbReference type="KEGG" id="slau:SLA_4783"/>
<keyword evidence="4" id="KW-1185">Reference proteome</keyword>
<feature type="region of interest" description="Disordered" evidence="1">
    <location>
        <begin position="137"/>
        <end position="158"/>
    </location>
</feature>
<evidence type="ECO:0000256" key="2">
    <source>
        <dbReference type="SAM" id="Phobius"/>
    </source>
</evidence>
<proteinExistence type="predicted"/>
<dbReference type="AlphaFoldDB" id="A0A160P2C3"/>
<name>A0A160P2C3_STRLU</name>
<keyword evidence="2" id="KW-0472">Membrane</keyword>
<evidence type="ECO:0000313" key="3">
    <source>
        <dbReference type="EMBL" id="BAU85667.1"/>
    </source>
</evidence>
<reference evidence="3 4" key="1">
    <citation type="journal article" date="2016" name="Genome Announc.">
        <title>Complete Genome Sequence of Thiostrepton-Producing Streptomyces laurentii ATCC 31255.</title>
        <authorList>
            <person name="Doi K."/>
            <person name="Fujino Y."/>
            <person name="Nagayoshi Y."/>
            <person name="Ohshima T."/>
            <person name="Ogata S."/>
        </authorList>
    </citation>
    <scope>NUCLEOTIDE SEQUENCE [LARGE SCALE GENOMIC DNA]</scope>
    <source>
        <strain evidence="3 4">ATCC 31255</strain>
    </source>
</reference>
<organism evidence="3 4">
    <name type="scientific">Streptomyces laurentii</name>
    <dbReference type="NCBI Taxonomy" id="39478"/>
    <lineage>
        <taxon>Bacteria</taxon>
        <taxon>Bacillati</taxon>
        <taxon>Actinomycetota</taxon>
        <taxon>Actinomycetes</taxon>
        <taxon>Kitasatosporales</taxon>
        <taxon>Streptomycetaceae</taxon>
        <taxon>Streptomyces</taxon>
    </lineage>
</organism>
<dbReference type="Proteomes" id="UP000217676">
    <property type="component" value="Chromosome"/>
</dbReference>
<feature type="transmembrane region" description="Helical" evidence="2">
    <location>
        <begin position="88"/>
        <end position="107"/>
    </location>
</feature>
<feature type="transmembrane region" description="Helical" evidence="2">
    <location>
        <begin position="53"/>
        <end position="76"/>
    </location>
</feature>
<protein>
    <submittedName>
        <fullName evidence="3">Integral membrane protein</fullName>
    </submittedName>
</protein>
<keyword evidence="2" id="KW-0812">Transmembrane</keyword>